<dbReference type="AlphaFoldDB" id="A0A2D0NF14"/>
<dbReference type="EMBL" id="PDUD01000011">
    <property type="protein sequence ID" value="PHN07075.1"/>
    <property type="molecule type" value="Genomic_DNA"/>
</dbReference>
<dbReference type="Pfam" id="PF18962">
    <property type="entry name" value="Por_Secre_tail"/>
    <property type="match status" value="1"/>
</dbReference>
<dbReference type="InterPro" id="IPR027268">
    <property type="entry name" value="Peptidase_M4/M1_CTD_sf"/>
</dbReference>
<evidence type="ECO:0000259" key="13">
    <source>
        <dbReference type="Pfam" id="PF01345"/>
    </source>
</evidence>
<evidence type="ECO:0000256" key="5">
    <source>
        <dbReference type="ARBA" id="ARBA00022670"/>
    </source>
</evidence>
<dbReference type="NCBIfam" id="TIGR04183">
    <property type="entry name" value="Por_Secre_tail"/>
    <property type="match status" value="1"/>
</dbReference>
<evidence type="ECO:0000256" key="6">
    <source>
        <dbReference type="ARBA" id="ARBA00022723"/>
    </source>
</evidence>
<evidence type="ECO:0000256" key="2">
    <source>
        <dbReference type="ARBA" id="ARBA00004613"/>
    </source>
</evidence>
<keyword evidence="7" id="KW-0732">Signal</keyword>
<dbReference type="CDD" id="cd09596">
    <property type="entry name" value="M36"/>
    <property type="match status" value="1"/>
</dbReference>
<evidence type="ECO:0000256" key="3">
    <source>
        <dbReference type="ARBA" id="ARBA00006006"/>
    </source>
</evidence>
<dbReference type="InterPro" id="IPR026444">
    <property type="entry name" value="Secre_tail"/>
</dbReference>
<keyword evidence="5" id="KW-0645">Protease</keyword>
<dbReference type="InterPro" id="IPR011096">
    <property type="entry name" value="FTP_domain"/>
</dbReference>
<evidence type="ECO:0000256" key="8">
    <source>
        <dbReference type="ARBA" id="ARBA00022801"/>
    </source>
</evidence>
<evidence type="ECO:0000259" key="15">
    <source>
        <dbReference type="Pfam" id="PF18962"/>
    </source>
</evidence>
<dbReference type="InterPro" id="IPR001434">
    <property type="entry name" value="OmcB-like_DUF11"/>
</dbReference>
<reference evidence="16 17" key="1">
    <citation type="submission" date="2017-10" db="EMBL/GenBank/DDBJ databases">
        <title>The draft genome sequence of Lewinella nigricans NBRC 102662.</title>
        <authorList>
            <person name="Wang K."/>
        </authorList>
    </citation>
    <scope>NUCLEOTIDE SEQUENCE [LARGE SCALE GENOMIC DNA]</scope>
    <source>
        <strain evidence="16 17">NBRC 102662</strain>
    </source>
</reference>
<evidence type="ECO:0000256" key="12">
    <source>
        <dbReference type="SAM" id="MobiDB-lite"/>
    </source>
</evidence>
<keyword evidence="4" id="KW-0964">Secreted</keyword>
<feature type="domain" description="FTP" evidence="14">
    <location>
        <begin position="59"/>
        <end position="104"/>
    </location>
</feature>
<dbReference type="InterPro" id="IPR050371">
    <property type="entry name" value="Fungal_virulence_M36"/>
</dbReference>
<dbReference type="NCBIfam" id="TIGR01451">
    <property type="entry name" value="B_ant_repeat"/>
    <property type="match status" value="1"/>
</dbReference>
<evidence type="ECO:0000313" key="17">
    <source>
        <dbReference type="Proteomes" id="UP000223913"/>
    </source>
</evidence>
<dbReference type="GO" id="GO:0004222">
    <property type="term" value="F:metalloendopeptidase activity"/>
    <property type="evidence" value="ECO:0007669"/>
    <property type="project" value="InterPro"/>
</dbReference>
<keyword evidence="10" id="KW-0482">Metalloprotease</keyword>
<dbReference type="Gene3D" id="2.60.40.740">
    <property type="match status" value="1"/>
</dbReference>
<feature type="domain" description="Secretion system C-terminal sorting" evidence="15">
    <location>
        <begin position="991"/>
        <end position="1064"/>
    </location>
</feature>
<keyword evidence="8" id="KW-0378">Hydrolase</keyword>
<evidence type="ECO:0000256" key="1">
    <source>
        <dbReference type="ARBA" id="ARBA00001947"/>
    </source>
</evidence>
<dbReference type="Gene3D" id="3.10.170.10">
    <property type="match status" value="1"/>
</dbReference>
<comment type="cofactor">
    <cofactor evidence="1">
        <name>Zn(2+)</name>
        <dbReference type="ChEBI" id="CHEBI:29105"/>
    </cofactor>
</comment>
<protein>
    <recommendedName>
        <fullName evidence="18">T9SS type A sorting domain-containing protein</fullName>
    </recommendedName>
</protein>
<accession>A0A2D0NF14</accession>
<evidence type="ECO:0000313" key="16">
    <source>
        <dbReference type="EMBL" id="PHN07075.1"/>
    </source>
</evidence>
<dbReference type="GO" id="GO:0008270">
    <property type="term" value="F:zinc ion binding"/>
    <property type="evidence" value="ECO:0007669"/>
    <property type="project" value="InterPro"/>
</dbReference>
<evidence type="ECO:0000256" key="11">
    <source>
        <dbReference type="ARBA" id="ARBA00023145"/>
    </source>
</evidence>
<dbReference type="Gene3D" id="1.10.390.10">
    <property type="entry name" value="Neutral Protease Domain 2"/>
    <property type="match status" value="1"/>
</dbReference>
<feature type="region of interest" description="Disordered" evidence="12">
    <location>
        <begin position="137"/>
        <end position="161"/>
    </location>
</feature>
<keyword evidence="9" id="KW-0862">Zinc</keyword>
<comment type="subcellular location">
    <subcellularLocation>
        <location evidence="2">Secreted</location>
    </subcellularLocation>
</comment>
<evidence type="ECO:0008006" key="18">
    <source>
        <dbReference type="Google" id="ProtNLM"/>
    </source>
</evidence>
<comment type="similarity">
    <text evidence="3">Belongs to the peptidase M36 family.</text>
</comment>
<keyword evidence="11" id="KW-0865">Zymogen</keyword>
<dbReference type="PANTHER" id="PTHR33478:SF1">
    <property type="entry name" value="EXTRACELLULAR METALLOPROTEINASE MEP"/>
    <property type="match status" value="1"/>
</dbReference>
<dbReference type="Proteomes" id="UP000223913">
    <property type="component" value="Unassembled WGS sequence"/>
</dbReference>
<feature type="compositionally biased region" description="Basic and acidic residues" evidence="12">
    <location>
        <begin position="142"/>
        <end position="157"/>
    </location>
</feature>
<dbReference type="PANTHER" id="PTHR33478">
    <property type="entry name" value="EXTRACELLULAR METALLOPROTEINASE MEP"/>
    <property type="match status" value="1"/>
</dbReference>
<evidence type="ECO:0000256" key="7">
    <source>
        <dbReference type="ARBA" id="ARBA00022729"/>
    </source>
</evidence>
<dbReference type="Pfam" id="PF01345">
    <property type="entry name" value="DUF11"/>
    <property type="match status" value="1"/>
</dbReference>
<dbReference type="GO" id="GO:0006508">
    <property type="term" value="P:proteolysis"/>
    <property type="evidence" value="ECO:0007669"/>
    <property type="project" value="UniProtKB-KW"/>
</dbReference>
<evidence type="ECO:0000256" key="10">
    <source>
        <dbReference type="ARBA" id="ARBA00023049"/>
    </source>
</evidence>
<name>A0A2D0NF14_FLAN2</name>
<evidence type="ECO:0000259" key="14">
    <source>
        <dbReference type="Pfam" id="PF07504"/>
    </source>
</evidence>
<evidence type="ECO:0000256" key="4">
    <source>
        <dbReference type="ARBA" id="ARBA00022525"/>
    </source>
</evidence>
<dbReference type="Pfam" id="PF02128">
    <property type="entry name" value="Peptidase_M36"/>
    <property type="match status" value="1"/>
</dbReference>
<organism evidence="16 17">
    <name type="scientific">Flavilitoribacter nigricans (strain ATCC 23147 / DSM 23189 / NBRC 102662 / NCIMB 1420 / SS-2)</name>
    <name type="common">Lewinella nigricans</name>
    <dbReference type="NCBI Taxonomy" id="1122177"/>
    <lineage>
        <taxon>Bacteria</taxon>
        <taxon>Pseudomonadati</taxon>
        <taxon>Bacteroidota</taxon>
        <taxon>Saprospiria</taxon>
        <taxon>Saprospirales</taxon>
        <taxon>Lewinellaceae</taxon>
        <taxon>Flavilitoribacter</taxon>
    </lineage>
</organism>
<feature type="domain" description="DUF11" evidence="13">
    <location>
        <begin position="661"/>
        <end position="745"/>
    </location>
</feature>
<keyword evidence="6" id="KW-0479">Metal-binding</keyword>
<comment type="caution">
    <text evidence="16">The sequence shown here is derived from an EMBL/GenBank/DDBJ whole genome shotgun (WGS) entry which is preliminary data.</text>
</comment>
<sequence length="1067" mass="117543">MDLVFPYSYFFAMTRIKLIVLALVIGTPGVSLAQSSTELARKQITQEWVAAGKTVQDLEELKLSSEHTSKISGITHFYFQQSYQGIPIHNAIGSIHLDPSGNIRHRNFQFYDALNQKIKTTRPAIDSERARAIALRNTGGAAERKGKSSFEKHDHIHQTPPPALRYVEDESGTLVLSYQVEVPADPESDDRLVLWVDAENGREIRRYNRTLYCHFAPDDHPLSASAPENVLEISETSTQNTTVSGSPAYYAFPLSVESPLQGNRQLLAGSDIIDPVASPYGWHGTGDGVEFAHTQGNNVYAYYAPLSTENPTPIPITRAPFTGTYLFGNVPSPGNLNFNYRRNLDQLAANNFIEDAVTNLFVRNNFLHDLLFNYGFDEAAGNFQTTNQSGAGLGNDHVLAQAQDGLGINQASFFTPADGESGRMRMFLWNTDLPNSTRDGSFDNLIISHEYAHGLSFRLVGGANNTTCLSNFEQGGEGWSDFIGLMMTLTDRNGDNRISENVLGEGVRAVGHFVLTQEETETGLRPRHYTTNMDCADGLCNEFTYQDLELLAPPHGVGFLWCTMLWDMTWGLIDEYGFEDDLYNTSSTAGNIRALKIVIEALKMTACSPSFIDMRDAIFAANNAIYAGEGDDILWAAFARRGLGYSAAPNGQAAFDDPYMQLIKTVDKTEAEIGEPVTYTLSITNHLDEPLRQTLISDQLPENFVVTYISDNGSQNSDGLVEWPQTTIPKKRTITRTITGHLSSNASPTTVISEYPVEPTDILSFVPAGAWLASSDFPNPNSNSTMSWFHLDPPTALEGSLVLTLNLDGSKNNHLSFWHAYDLEPGADAGVVEVLVGGEWQDLGRNMIQNGYTSIVLDELPTPIGVPVKFSSLSRRRVFSGSSQGYRQTIIDLSNYEGLTVLRFRFASNLQTDPSTCDGSTPGCDGWFIDDVQLLDLQNVPNTACASSAKSVFYACGDIGPIGTVFYPASGNNRLQLQAYEVARAEQETLIFPNPARNQMTVQLPVWAQDVPEQIDLLNGQGQVVDSFRIPDGENSLEIDGSQLPRGLYILSIQGKEQRSVHRIAFQ</sequence>
<evidence type="ECO:0000256" key="9">
    <source>
        <dbReference type="ARBA" id="ARBA00022833"/>
    </source>
</evidence>
<proteinExistence type="inferred from homology"/>
<keyword evidence="17" id="KW-1185">Reference proteome</keyword>
<dbReference type="InterPro" id="IPR001842">
    <property type="entry name" value="Peptidase_M36"/>
</dbReference>
<dbReference type="PRINTS" id="PR00999">
    <property type="entry name" value="FUNGALYSIN"/>
</dbReference>
<dbReference type="SUPFAM" id="SSF55486">
    <property type="entry name" value="Metalloproteases ('zincins'), catalytic domain"/>
    <property type="match status" value="1"/>
</dbReference>
<dbReference type="Pfam" id="PF07504">
    <property type="entry name" value="FTP"/>
    <property type="match status" value="1"/>
</dbReference>
<dbReference type="GO" id="GO:0005615">
    <property type="term" value="C:extracellular space"/>
    <property type="evidence" value="ECO:0007669"/>
    <property type="project" value="InterPro"/>
</dbReference>
<dbReference type="InterPro" id="IPR047589">
    <property type="entry name" value="DUF11_rpt"/>
</dbReference>
<gene>
    <name evidence="16" type="ORF">CRP01_07535</name>
</gene>